<dbReference type="Pfam" id="PF13963">
    <property type="entry name" value="Transpos_assoc"/>
    <property type="match status" value="1"/>
</dbReference>
<gene>
    <name evidence="4" type="ORF">FSB_LOCUS50828</name>
</gene>
<dbReference type="InterPro" id="IPR004242">
    <property type="entry name" value="Transposase_21"/>
</dbReference>
<evidence type="ECO:0000259" key="2">
    <source>
        <dbReference type="Pfam" id="PF13952"/>
    </source>
</evidence>
<dbReference type="EMBL" id="OIVN01005556">
    <property type="protein sequence ID" value="SPD22946.1"/>
    <property type="molecule type" value="Genomic_DNA"/>
</dbReference>
<dbReference type="AlphaFoldDB" id="A0A2N9IAJ5"/>
<protein>
    <recommendedName>
        <fullName evidence="5">Transposase-associated domain-containing protein</fullName>
    </recommendedName>
</protein>
<dbReference type="PANTHER" id="PTHR10775:SF177">
    <property type="entry name" value="TNP2, PARTIAL"/>
    <property type="match status" value="1"/>
</dbReference>
<evidence type="ECO:0000256" key="1">
    <source>
        <dbReference type="SAM" id="MobiDB-lite"/>
    </source>
</evidence>
<feature type="domain" description="Transposase-associated" evidence="3">
    <location>
        <begin position="5"/>
        <end position="78"/>
    </location>
</feature>
<dbReference type="InterPro" id="IPR029480">
    <property type="entry name" value="Transpos_assoc"/>
</dbReference>
<dbReference type="InterPro" id="IPR025312">
    <property type="entry name" value="DUF4216"/>
</dbReference>
<feature type="domain" description="DUF4216" evidence="2">
    <location>
        <begin position="507"/>
        <end position="556"/>
    </location>
</feature>
<evidence type="ECO:0008006" key="5">
    <source>
        <dbReference type="Google" id="ProtNLM"/>
    </source>
</evidence>
<evidence type="ECO:0000313" key="4">
    <source>
        <dbReference type="EMBL" id="SPD22946.1"/>
    </source>
</evidence>
<reference evidence="4" key="1">
    <citation type="submission" date="2018-02" db="EMBL/GenBank/DDBJ databases">
        <authorList>
            <person name="Cohen D.B."/>
            <person name="Kent A.D."/>
        </authorList>
    </citation>
    <scope>NUCLEOTIDE SEQUENCE</scope>
</reference>
<dbReference type="Pfam" id="PF02992">
    <property type="entry name" value="Transposase_21"/>
    <property type="match status" value="1"/>
</dbReference>
<dbReference type="Pfam" id="PF13952">
    <property type="entry name" value="DUF4216"/>
    <property type="match status" value="1"/>
</dbReference>
<organism evidence="4">
    <name type="scientific">Fagus sylvatica</name>
    <name type="common">Beechnut</name>
    <dbReference type="NCBI Taxonomy" id="28930"/>
    <lineage>
        <taxon>Eukaryota</taxon>
        <taxon>Viridiplantae</taxon>
        <taxon>Streptophyta</taxon>
        <taxon>Embryophyta</taxon>
        <taxon>Tracheophyta</taxon>
        <taxon>Spermatophyta</taxon>
        <taxon>Magnoliopsida</taxon>
        <taxon>eudicotyledons</taxon>
        <taxon>Gunneridae</taxon>
        <taxon>Pentapetalae</taxon>
        <taxon>rosids</taxon>
        <taxon>fabids</taxon>
        <taxon>Fagales</taxon>
        <taxon>Fagaceae</taxon>
        <taxon>Fagus</taxon>
    </lineage>
</organism>
<name>A0A2N9IAJ5_FAGSY</name>
<evidence type="ECO:0000259" key="3">
    <source>
        <dbReference type="Pfam" id="PF13963"/>
    </source>
</evidence>
<dbReference type="PANTHER" id="PTHR10775">
    <property type="entry name" value="OS08G0208400 PROTEIN"/>
    <property type="match status" value="1"/>
</dbReference>
<proteinExistence type="predicted"/>
<sequence>MSIDKTWMFIKDRRLPEWQNGMKAFLDMAFAKVAVANTIRCPCRKCVNVVPKTRDEVALDLCKFGMDQAYKRWIFHGEELYDEPFDDNNGDIDIRSDQERCDDASAYEMINNMIRGENLASTTIGGDDDFHMRDQNESDEDVIGKNKNKKKVPQKILRYFPLTPRLQRLFMTKRIASDMRWHKEGRVNDGVLRHPADSMAWKRLDEIHSWFALDSRNVRLGLATDGFNPFRQPFWIMSMLIPGPKSPGNDIDVYLQPLIDELKQLWEHGVETYDASLEHNFRLHAAVLWTINDFPAYAVLSGWSTKGELACPSCHKDTWSSRLKYGRKHCYMGHRRFLESNHTWRKNKSSFDNTRETRQAPKPLSGDEELSVEELDRLDHQIAEILCKLEQVFPPSFFDVMMHLPIHLAYEAKVAGPVQYRWMYPIERYLRTLKGYVRNKARPEGSIAEGYISEECMTFCSWQNYTFETLSKSELQMAHHYILTNCEEIAPWVDVIGLKYRLKVGTKVEGTRKDEYGFINVDVTRLHYKDDPFILGIQAEQVYYAKDVKNPNWCAVIRVKPRNLFAMPNKEQEVDDENNVFDNEPYQLNEIPISQHDVGGSEESSEDVIRMV</sequence>
<accession>A0A2N9IAJ5</accession>
<feature type="region of interest" description="Disordered" evidence="1">
    <location>
        <begin position="347"/>
        <end position="367"/>
    </location>
</feature>